<comment type="caution">
    <text evidence="1">The sequence shown here is derived from an EMBL/GenBank/DDBJ whole genome shotgun (WGS) entry which is preliminary data.</text>
</comment>
<dbReference type="RefSeq" id="XP_070887944.1">
    <property type="nucleotide sequence ID" value="XM_071027062.1"/>
</dbReference>
<organism evidence="1 2">
    <name type="scientific">Aspergillus lucknowensis</name>
    <dbReference type="NCBI Taxonomy" id="176173"/>
    <lineage>
        <taxon>Eukaryota</taxon>
        <taxon>Fungi</taxon>
        <taxon>Dikarya</taxon>
        <taxon>Ascomycota</taxon>
        <taxon>Pezizomycotina</taxon>
        <taxon>Eurotiomycetes</taxon>
        <taxon>Eurotiomycetidae</taxon>
        <taxon>Eurotiales</taxon>
        <taxon>Aspergillaceae</taxon>
        <taxon>Aspergillus</taxon>
        <taxon>Aspergillus subgen. Nidulantes</taxon>
    </lineage>
</organism>
<dbReference type="EMBL" id="JBFXLQ010000011">
    <property type="protein sequence ID" value="KAL2868965.1"/>
    <property type="molecule type" value="Genomic_DNA"/>
</dbReference>
<reference evidence="1 2" key="1">
    <citation type="submission" date="2024-07" db="EMBL/GenBank/DDBJ databases">
        <title>Section-level genome sequencing and comparative genomics of Aspergillus sections Usti and Cavernicolus.</title>
        <authorList>
            <consortium name="Lawrence Berkeley National Laboratory"/>
            <person name="Nybo J.L."/>
            <person name="Vesth T.C."/>
            <person name="Theobald S."/>
            <person name="Frisvad J.C."/>
            <person name="Larsen T.O."/>
            <person name="Kjaerboelling I."/>
            <person name="Rothschild-Mancinelli K."/>
            <person name="Lyhne E.K."/>
            <person name="Kogle M.E."/>
            <person name="Barry K."/>
            <person name="Clum A."/>
            <person name="Na H."/>
            <person name="Ledsgaard L."/>
            <person name="Lin J."/>
            <person name="Lipzen A."/>
            <person name="Kuo A."/>
            <person name="Riley R."/>
            <person name="Mondo S."/>
            <person name="Labutti K."/>
            <person name="Haridas S."/>
            <person name="Pangalinan J."/>
            <person name="Salamov A.A."/>
            <person name="Simmons B.A."/>
            <person name="Magnuson J.K."/>
            <person name="Chen J."/>
            <person name="Drula E."/>
            <person name="Henrissat B."/>
            <person name="Wiebenga A."/>
            <person name="Lubbers R.J."/>
            <person name="Gomes A.C."/>
            <person name="Macurrencykelacurrency M.R."/>
            <person name="Stajich J."/>
            <person name="Grigoriev I.V."/>
            <person name="Mortensen U.H."/>
            <person name="De Vries R.P."/>
            <person name="Baker S.E."/>
            <person name="Andersen M.R."/>
        </authorList>
    </citation>
    <scope>NUCLEOTIDE SEQUENCE [LARGE SCALE GENOMIC DNA]</scope>
    <source>
        <strain evidence="1 2">CBS 449.75</strain>
    </source>
</reference>
<proteinExistence type="predicted"/>
<keyword evidence="2" id="KW-1185">Reference proteome</keyword>
<dbReference type="Proteomes" id="UP001610432">
    <property type="component" value="Unassembled WGS sequence"/>
</dbReference>
<name>A0ABR4LWR5_9EURO</name>
<dbReference type="GeneID" id="98142134"/>
<evidence type="ECO:0000313" key="2">
    <source>
        <dbReference type="Proteomes" id="UP001610432"/>
    </source>
</evidence>
<protein>
    <submittedName>
        <fullName evidence="1">Uncharacterized protein</fullName>
    </submittedName>
</protein>
<sequence length="189" mass="20448">MALSSVPREAVYECLISAWEGCGDVTLSGGCSRSRPARVINQDSEEHFLNLKTLDTQDGGSSAALGSRRRMTEGDARFGMDGGALRQLRNPLPAHSHPTFPHLSPSLISLFLSHHSKEYSQEWYYSTIIPCSFTISHSRSSPVSSPLSFLPPSGPHPLSGVVVYPTVTMGAHSAIWQGTVRNALTSLLL</sequence>
<accession>A0ABR4LWR5</accession>
<evidence type="ECO:0000313" key="1">
    <source>
        <dbReference type="EMBL" id="KAL2868965.1"/>
    </source>
</evidence>
<gene>
    <name evidence="1" type="ORF">BJX67DRAFT_30615</name>
</gene>